<evidence type="ECO:0000313" key="1">
    <source>
        <dbReference type="EMBL" id="EAY30843.1"/>
    </source>
</evidence>
<sequence>MPFSKNKFDASNFHHKNQPLTYSFESGFFRLKDVVKPLAGASSVTVLKAKQAYKEVKVARNNK</sequence>
<dbReference type="AlphaFoldDB" id="A1ZFR9"/>
<protein>
    <submittedName>
        <fullName evidence="1">Uncharacterized protein</fullName>
    </submittedName>
</protein>
<evidence type="ECO:0000313" key="2">
    <source>
        <dbReference type="Proteomes" id="UP000004095"/>
    </source>
</evidence>
<name>A1ZFR9_MICM2</name>
<organism evidence="1 2">
    <name type="scientific">Microscilla marina ATCC 23134</name>
    <dbReference type="NCBI Taxonomy" id="313606"/>
    <lineage>
        <taxon>Bacteria</taxon>
        <taxon>Pseudomonadati</taxon>
        <taxon>Bacteroidota</taxon>
        <taxon>Cytophagia</taxon>
        <taxon>Cytophagales</taxon>
        <taxon>Microscillaceae</taxon>
        <taxon>Microscilla</taxon>
    </lineage>
</organism>
<reference evidence="1 2" key="1">
    <citation type="submission" date="2007-01" db="EMBL/GenBank/DDBJ databases">
        <authorList>
            <person name="Haygood M."/>
            <person name="Podell S."/>
            <person name="Anderson C."/>
            <person name="Hopkinson B."/>
            <person name="Roe K."/>
            <person name="Barbeau K."/>
            <person name="Gaasterland T."/>
            <person name="Ferriera S."/>
            <person name="Johnson J."/>
            <person name="Kravitz S."/>
            <person name="Beeson K."/>
            <person name="Sutton G."/>
            <person name="Rogers Y.-H."/>
            <person name="Friedman R."/>
            <person name="Frazier M."/>
            <person name="Venter J.C."/>
        </authorList>
    </citation>
    <scope>NUCLEOTIDE SEQUENCE [LARGE SCALE GENOMIC DNA]</scope>
    <source>
        <strain evidence="1 2">ATCC 23134</strain>
    </source>
</reference>
<comment type="caution">
    <text evidence="1">The sequence shown here is derived from an EMBL/GenBank/DDBJ whole genome shotgun (WGS) entry which is preliminary data.</text>
</comment>
<dbReference type="EMBL" id="AAWS01000005">
    <property type="protein sequence ID" value="EAY30843.1"/>
    <property type="molecule type" value="Genomic_DNA"/>
</dbReference>
<dbReference type="Proteomes" id="UP000004095">
    <property type="component" value="Unassembled WGS sequence"/>
</dbReference>
<accession>A1ZFR9</accession>
<keyword evidence="2" id="KW-1185">Reference proteome</keyword>
<dbReference type="RefSeq" id="WP_002694551.1">
    <property type="nucleotide sequence ID" value="NZ_AAWS01000005.1"/>
</dbReference>
<gene>
    <name evidence="1" type="ORF">M23134_01167</name>
</gene>
<proteinExistence type="predicted"/>